<feature type="non-terminal residue" evidence="2">
    <location>
        <position position="329"/>
    </location>
</feature>
<organism evidence="2 3">
    <name type="scientific">Dimargaris cristalligena</name>
    <dbReference type="NCBI Taxonomy" id="215637"/>
    <lineage>
        <taxon>Eukaryota</taxon>
        <taxon>Fungi</taxon>
        <taxon>Fungi incertae sedis</taxon>
        <taxon>Zoopagomycota</taxon>
        <taxon>Kickxellomycotina</taxon>
        <taxon>Dimargaritomycetes</taxon>
        <taxon>Dimargaritales</taxon>
        <taxon>Dimargaritaceae</taxon>
        <taxon>Dimargaris</taxon>
    </lineage>
</organism>
<accession>A0A4P9ZJI3</accession>
<dbReference type="Pfam" id="PF11701">
    <property type="entry name" value="UNC45-central"/>
    <property type="match status" value="1"/>
</dbReference>
<evidence type="ECO:0000313" key="3">
    <source>
        <dbReference type="Proteomes" id="UP000268162"/>
    </source>
</evidence>
<dbReference type="InterPro" id="IPR024660">
    <property type="entry name" value="UCS_central_dom"/>
</dbReference>
<reference evidence="3" key="1">
    <citation type="journal article" date="2018" name="Nat. Microbiol.">
        <title>Leveraging single-cell genomics to expand the fungal tree of life.</title>
        <authorList>
            <person name="Ahrendt S.R."/>
            <person name="Quandt C.A."/>
            <person name="Ciobanu D."/>
            <person name="Clum A."/>
            <person name="Salamov A."/>
            <person name="Andreopoulos B."/>
            <person name="Cheng J.F."/>
            <person name="Woyke T."/>
            <person name="Pelin A."/>
            <person name="Henrissat B."/>
            <person name="Reynolds N.K."/>
            <person name="Benny G.L."/>
            <person name="Smith M.E."/>
            <person name="James T.Y."/>
            <person name="Grigoriev I.V."/>
        </authorList>
    </citation>
    <scope>NUCLEOTIDE SEQUENCE [LARGE SCALE GENOMIC DNA]</scope>
    <source>
        <strain evidence="3">RSA 468</strain>
    </source>
</reference>
<sequence length="329" mass="35733">MAGKPSSPLQSRLRAQHSGIDVALTGLIPCSDQSECRLLQTYLTTLEQSRPVPDATSVLDSEESTDCQCETLVRRLVQWTRNQITITPKLESNSLPLPYPTWARSIIHVAALSAPSPFLDMLLALLPGALRGKTLTAVQDQLHRQPIFHSAFVQLATLVHVLLPTDDSPPTTLSASEKSEASGAALLERLAEELHALLLGTAERDNARALQALGAFLAVPYLRPIATQILAAEGTWASLFDTLEYSPLVVQYATLLMVSVAATQRICAVSLATHGRAYLTALAQHSVRWCHDSESSSDTKQQPTKPLDHRVLLGLLATRTLAQLTITSR</sequence>
<protein>
    <recommendedName>
        <fullName evidence="1">UNC-45/Cro1/She4 central domain-containing protein</fullName>
    </recommendedName>
</protein>
<evidence type="ECO:0000259" key="1">
    <source>
        <dbReference type="Pfam" id="PF11701"/>
    </source>
</evidence>
<keyword evidence="3" id="KW-1185">Reference proteome</keyword>
<proteinExistence type="predicted"/>
<dbReference type="AlphaFoldDB" id="A0A4P9ZJI3"/>
<feature type="domain" description="UNC-45/Cro1/She4 central" evidence="1">
    <location>
        <begin position="173"/>
        <end position="285"/>
    </location>
</feature>
<name>A0A4P9ZJI3_9FUNG</name>
<gene>
    <name evidence="2" type="ORF">BJ085DRAFT_40257</name>
</gene>
<dbReference type="Proteomes" id="UP000268162">
    <property type="component" value="Unassembled WGS sequence"/>
</dbReference>
<evidence type="ECO:0000313" key="2">
    <source>
        <dbReference type="EMBL" id="RKP33406.1"/>
    </source>
</evidence>
<dbReference type="EMBL" id="ML003922">
    <property type="protein sequence ID" value="RKP33406.1"/>
    <property type="molecule type" value="Genomic_DNA"/>
</dbReference>